<dbReference type="InterPro" id="IPR036291">
    <property type="entry name" value="NAD(P)-bd_dom_sf"/>
</dbReference>
<name>A0A1E3XG12_9BACT</name>
<proteinExistence type="inferred from homology"/>
<comment type="caution">
    <text evidence="3">The sequence shown here is derived from an EMBL/GenBank/DDBJ whole genome shotgun (WGS) entry which is preliminary data.</text>
</comment>
<dbReference type="AlphaFoldDB" id="A0A1E3XG12"/>
<evidence type="ECO:0000313" key="3">
    <source>
        <dbReference type="EMBL" id="ODS34548.1"/>
    </source>
</evidence>
<protein>
    <submittedName>
        <fullName evidence="3">UDP-glucose 4-epimerase</fullName>
    </submittedName>
</protein>
<sequence>MSKVLVTGGAGFIGSHLVKKLTDEGHEVFVLDAFEQYIEPPVTPLYIYNLNYRFARLINRAEVIRCNTKNKDDIRRKVSSIKPEHIVHFAALPLSNIAIEYSEDAFNTIVGGTVNLLEILRDGDYLSRFVYISSSMIYGDFKKIPVPEDSEKEPKEIYGGMKLAGEYMVKTYSQRYNIPYSIVRPSAVYGPTDNNRRVLGLFLMNAILGKRIRAKNAESTVLDFSYVDDVAEGIKLATFYENAHNESFNLTRGRGRSLKEVVDIIKLHYPGTEVEYVEGDSFRPKRGALDITRARKLLGYSPKFDIEEGIQVYSQYLQEALSSI</sequence>
<accession>A0A1E3XG12</accession>
<gene>
    <name evidence="3" type="primary">galE_1</name>
    <name evidence="3" type="ORF">SCARUB_00283</name>
</gene>
<dbReference type="SUPFAM" id="SSF51735">
    <property type="entry name" value="NAD(P)-binding Rossmann-fold domains"/>
    <property type="match status" value="1"/>
</dbReference>
<evidence type="ECO:0000313" key="4">
    <source>
        <dbReference type="Proteomes" id="UP000094056"/>
    </source>
</evidence>
<dbReference type="Pfam" id="PF01370">
    <property type="entry name" value="Epimerase"/>
    <property type="match status" value="1"/>
</dbReference>
<feature type="domain" description="NAD-dependent epimerase/dehydratase" evidence="2">
    <location>
        <begin position="4"/>
        <end position="250"/>
    </location>
</feature>
<dbReference type="PANTHER" id="PTHR43000">
    <property type="entry name" value="DTDP-D-GLUCOSE 4,6-DEHYDRATASE-RELATED"/>
    <property type="match status" value="1"/>
</dbReference>
<dbReference type="InterPro" id="IPR001509">
    <property type="entry name" value="Epimerase_deHydtase"/>
</dbReference>
<evidence type="ECO:0000259" key="2">
    <source>
        <dbReference type="Pfam" id="PF01370"/>
    </source>
</evidence>
<dbReference type="Gene3D" id="3.90.25.10">
    <property type="entry name" value="UDP-galactose 4-epimerase, domain 1"/>
    <property type="match status" value="1"/>
</dbReference>
<comment type="similarity">
    <text evidence="1">Belongs to the NAD(P)-dependent epimerase/dehydratase family.</text>
</comment>
<dbReference type="EMBL" id="MAYW01000004">
    <property type="protein sequence ID" value="ODS34548.1"/>
    <property type="molecule type" value="Genomic_DNA"/>
</dbReference>
<reference evidence="3 4" key="1">
    <citation type="submission" date="2016-07" db="EMBL/GenBank/DDBJ databases">
        <title>Draft genome of Scalindua rubra, obtained from a brine-seawater interface in the Red Sea, sheds light on salt adaptation in anammox bacteria.</title>
        <authorList>
            <person name="Speth D.R."/>
            <person name="Lagkouvardos I."/>
            <person name="Wang Y."/>
            <person name="Qian P.-Y."/>
            <person name="Dutilh B.E."/>
            <person name="Jetten M.S."/>
        </authorList>
    </citation>
    <scope>NUCLEOTIDE SEQUENCE [LARGE SCALE GENOMIC DNA]</scope>
    <source>
        <strain evidence="3">BSI-1</strain>
    </source>
</reference>
<dbReference type="Proteomes" id="UP000094056">
    <property type="component" value="Unassembled WGS sequence"/>
</dbReference>
<dbReference type="Gene3D" id="3.40.50.720">
    <property type="entry name" value="NAD(P)-binding Rossmann-like Domain"/>
    <property type="match status" value="1"/>
</dbReference>
<organism evidence="3 4">
    <name type="scientific">Candidatus Scalindua rubra</name>
    <dbReference type="NCBI Taxonomy" id="1872076"/>
    <lineage>
        <taxon>Bacteria</taxon>
        <taxon>Pseudomonadati</taxon>
        <taxon>Planctomycetota</taxon>
        <taxon>Candidatus Brocadiia</taxon>
        <taxon>Candidatus Brocadiales</taxon>
        <taxon>Candidatus Scalinduaceae</taxon>
        <taxon>Candidatus Scalindua</taxon>
    </lineage>
</organism>
<evidence type="ECO:0000256" key="1">
    <source>
        <dbReference type="ARBA" id="ARBA00007637"/>
    </source>
</evidence>